<comment type="similarity">
    <text evidence="7">Belongs to the binding-protein-dependent transport system permease family.</text>
</comment>
<feature type="transmembrane region" description="Helical" evidence="7">
    <location>
        <begin position="262"/>
        <end position="284"/>
    </location>
</feature>
<protein>
    <submittedName>
        <fullName evidence="9">Sugar ABC transporter permease</fullName>
    </submittedName>
</protein>
<evidence type="ECO:0000256" key="4">
    <source>
        <dbReference type="ARBA" id="ARBA00022692"/>
    </source>
</evidence>
<keyword evidence="3" id="KW-1003">Cell membrane</keyword>
<keyword evidence="5 7" id="KW-1133">Transmembrane helix</keyword>
<evidence type="ECO:0000256" key="3">
    <source>
        <dbReference type="ARBA" id="ARBA00022475"/>
    </source>
</evidence>
<gene>
    <name evidence="9" type="ORF">GCM10009775_30210</name>
</gene>
<dbReference type="PANTHER" id="PTHR43227">
    <property type="entry name" value="BLL4140 PROTEIN"/>
    <property type="match status" value="1"/>
</dbReference>
<organism evidence="9 10">
    <name type="scientific">Microbacterium aoyamense</name>
    <dbReference type="NCBI Taxonomy" id="344166"/>
    <lineage>
        <taxon>Bacteria</taxon>
        <taxon>Bacillati</taxon>
        <taxon>Actinomycetota</taxon>
        <taxon>Actinomycetes</taxon>
        <taxon>Micrococcales</taxon>
        <taxon>Microbacteriaceae</taxon>
        <taxon>Microbacterium</taxon>
    </lineage>
</organism>
<proteinExistence type="inferred from homology"/>
<dbReference type="CDD" id="cd06261">
    <property type="entry name" value="TM_PBP2"/>
    <property type="match status" value="1"/>
</dbReference>
<keyword evidence="10" id="KW-1185">Reference proteome</keyword>
<evidence type="ECO:0000313" key="10">
    <source>
        <dbReference type="Proteomes" id="UP001501343"/>
    </source>
</evidence>
<dbReference type="Gene3D" id="1.10.3720.10">
    <property type="entry name" value="MetI-like"/>
    <property type="match status" value="1"/>
</dbReference>
<evidence type="ECO:0000256" key="1">
    <source>
        <dbReference type="ARBA" id="ARBA00004651"/>
    </source>
</evidence>
<dbReference type="InterPro" id="IPR050809">
    <property type="entry name" value="UgpAE/MalFG_permease"/>
</dbReference>
<dbReference type="SUPFAM" id="SSF161098">
    <property type="entry name" value="MetI-like"/>
    <property type="match status" value="1"/>
</dbReference>
<dbReference type="PANTHER" id="PTHR43227:SF8">
    <property type="entry name" value="DIACETYLCHITOBIOSE UPTAKE SYSTEM PERMEASE PROTEIN DASB"/>
    <property type="match status" value="1"/>
</dbReference>
<dbReference type="RefSeq" id="WP_248152991.1">
    <property type="nucleotide sequence ID" value="NZ_BAAAOF010000006.1"/>
</dbReference>
<keyword evidence="6 7" id="KW-0472">Membrane</keyword>
<feature type="domain" description="ABC transmembrane type-1" evidence="8">
    <location>
        <begin position="68"/>
        <end position="283"/>
    </location>
</feature>
<dbReference type="PROSITE" id="PS50928">
    <property type="entry name" value="ABC_TM1"/>
    <property type="match status" value="1"/>
</dbReference>
<dbReference type="InterPro" id="IPR035906">
    <property type="entry name" value="MetI-like_sf"/>
</dbReference>
<dbReference type="InterPro" id="IPR000515">
    <property type="entry name" value="MetI-like"/>
</dbReference>
<evidence type="ECO:0000313" key="9">
    <source>
        <dbReference type="EMBL" id="GAA1936266.1"/>
    </source>
</evidence>
<keyword evidence="4 7" id="KW-0812">Transmembrane</keyword>
<feature type="transmembrane region" description="Helical" evidence="7">
    <location>
        <begin position="108"/>
        <end position="127"/>
    </location>
</feature>
<evidence type="ECO:0000256" key="7">
    <source>
        <dbReference type="RuleBase" id="RU363032"/>
    </source>
</evidence>
<dbReference type="EMBL" id="BAAAOF010000006">
    <property type="protein sequence ID" value="GAA1936266.1"/>
    <property type="molecule type" value="Genomic_DNA"/>
</dbReference>
<comment type="caution">
    <text evidence="9">The sequence shown here is derived from an EMBL/GenBank/DDBJ whole genome shotgun (WGS) entry which is preliminary data.</text>
</comment>
<evidence type="ECO:0000259" key="8">
    <source>
        <dbReference type="PROSITE" id="PS50928"/>
    </source>
</evidence>
<comment type="subcellular location">
    <subcellularLocation>
        <location evidence="1 7">Cell membrane</location>
        <topology evidence="1 7">Multi-pass membrane protein</topology>
    </subcellularLocation>
</comment>
<accession>A0ABN2PWZ4</accession>
<feature type="transmembrane region" description="Helical" evidence="7">
    <location>
        <begin position="74"/>
        <end position="96"/>
    </location>
</feature>
<feature type="transmembrane region" description="Helical" evidence="7">
    <location>
        <begin position="139"/>
        <end position="163"/>
    </location>
</feature>
<evidence type="ECO:0000256" key="6">
    <source>
        <dbReference type="ARBA" id="ARBA00023136"/>
    </source>
</evidence>
<feature type="transmembrane region" description="Helical" evidence="7">
    <location>
        <begin position="202"/>
        <end position="223"/>
    </location>
</feature>
<reference evidence="9 10" key="1">
    <citation type="journal article" date="2019" name="Int. J. Syst. Evol. Microbiol.">
        <title>The Global Catalogue of Microorganisms (GCM) 10K type strain sequencing project: providing services to taxonomists for standard genome sequencing and annotation.</title>
        <authorList>
            <consortium name="The Broad Institute Genomics Platform"/>
            <consortium name="The Broad Institute Genome Sequencing Center for Infectious Disease"/>
            <person name="Wu L."/>
            <person name="Ma J."/>
        </authorList>
    </citation>
    <scope>NUCLEOTIDE SEQUENCE [LARGE SCALE GENOMIC DNA]</scope>
    <source>
        <strain evidence="9 10">JCM 14900</strain>
    </source>
</reference>
<feature type="transmembrane region" description="Helical" evidence="7">
    <location>
        <begin position="12"/>
        <end position="32"/>
    </location>
</feature>
<sequence length="294" mass="32540">MNRVLGDWRAVMVLLGPALLVYTLVMLVPIFWSLGYTVFEGNPITGFEFVGFDNFAKLFTDPRVGDALLFTVKYAIVVTITQVLFGYLLSLIYVFWLRRASSLIRTLAFFPVVLPTVAVALLFQELFKIAPQTGLVNDILIAVGLSPVDWFATGGTAFFVIVLMDLWRSMGFYAVLLYAGLLDIPEDVFESARLDGASGWRLTWHIVLPLSLPVLLSSIIFSINGTLKVFDSILALTGGGPGSSTTPLTLYMFQTSFTYGEYGFGSSIALLLTMLCLVVTLFIFRSTRRDLTKD</sequence>
<name>A0ABN2PWZ4_9MICO</name>
<evidence type="ECO:0000256" key="5">
    <source>
        <dbReference type="ARBA" id="ARBA00022989"/>
    </source>
</evidence>
<dbReference type="Proteomes" id="UP001501343">
    <property type="component" value="Unassembled WGS sequence"/>
</dbReference>
<evidence type="ECO:0000256" key="2">
    <source>
        <dbReference type="ARBA" id="ARBA00022448"/>
    </source>
</evidence>
<keyword evidence="2 7" id="KW-0813">Transport</keyword>
<dbReference type="Pfam" id="PF00528">
    <property type="entry name" value="BPD_transp_1"/>
    <property type="match status" value="1"/>
</dbReference>